<name>A0ABU5KBI0_9ACTN</name>
<comment type="caution">
    <text evidence="1">The sequence shown here is derived from an EMBL/GenBank/DDBJ whole genome shotgun (WGS) entry which is preliminary data.</text>
</comment>
<reference evidence="1 2" key="1">
    <citation type="submission" date="2023-11" db="EMBL/GenBank/DDBJ databases">
        <title>Novel species in genus Nocardioides.</title>
        <authorList>
            <person name="Zhou H."/>
        </authorList>
    </citation>
    <scope>NUCLEOTIDE SEQUENCE [LARGE SCALE GENOMIC DNA]</scope>
    <source>
        <strain evidence="1 2">S-58</strain>
    </source>
</reference>
<dbReference type="Proteomes" id="UP001291999">
    <property type="component" value="Unassembled WGS sequence"/>
</dbReference>
<accession>A0ABU5KBI0</accession>
<evidence type="ECO:0000313" key="2">
    <source>
        <dbReference type="Proteomes" id="UP001291999"/>
    </source>
</evidence>
<keyword evidence="2" id="KW-1185">Reference proteome</keyword>
<proteinExistence type="predicted"/>
<dbReference type="EMBL" id="JAXQPW010000002">
    <property type="protein sequence ID" value="MDZ5662209.1"/>
    <property type="molecule type" value="Genomic_DNA"/>
</dbReference>
<evidence type="ECO:0008006" key="3">
    <source>
        <dbReference type="Google" id="ProtNLM"/>
    </source>
</evidence>
<dbReference type="SUPFAM" id="SSF55961">
    <property type="entry name" value="Bet v1-like"/>
    <property type="match status" value="1"/>
</dbReference>
<evidence type="ECO:0000313" key="1">
    <source>
        <dbReference type="EMBL" id="MDZ5662209.1"/>
    </source>
</evidence>
<organism evidence="1 2">
    <name type="scientific">Nocardioides renjunii</name>
    <dbReference type="NCBI Taxonomy" id="3095075"/>
    <lineage>
        <taxon>Bacteria</taxon>
        <taxon>Bacillati</taxon>
        <taxon>Actinomycetota</taxon>
        <taxon>Actinomycetes</taxon>
        <taxon>Propionibacteriales</taxon>
        <taxon>Nocardioidaceae</taxon>
        <taxon>Nocardioides</taxon>
    </lineage>
</organism>
<dbReference type="RefSeq" id="WP_322424308.1">
    <property type="nucleotide sequence ID" value="NZ_JAXQPW010000002.1"/>
</dbReference>
<sequence length="146" mass="16817">MRFDVITAASPDQVLEALTDFSERRPRVWHRTLDPETYELRELGDTWAVARESTAGSPFWVVQRYDWSGPSMVRLTDVETSWGGLGSGEVRIVPLDGGGSRIEARWSNGRATRRRDKVLLWLLHRGPTHRLIARLWRQTLDDYARA</sequence>
<gene>
    <name evidence="1" type="ORF">SFC79_10575</name>
</gene>
<protein>
    <recommendedName>
        <fullName evidence="3">SRPBCC family protein</fullName>
    </recommendedName>
</protein>